<organism evidence="3 4">
    <name type="scientific">Folsomia candida</name>
    <name type="common">Springtail</name>
    <dbReference type="NCBI Taxonomy" id="158441"/>
    <lineage>
        <taxon>Eukaryota</taxon>
        <taxon>Metazoa</taxon>
        <taxon>Ecdysozoa</taxon>
        <taxon>Arthropoda</taxon>
        <taxon>Hexapoda</taxon>
        <taxon>Collembola</taxon>
        <taxon>Entomobryomorpha</taxon>
        <taxon>Isotomoidea</taxon>
        <taxon>Isotomidae</taxon>
        <taxon>Proisotominae</taxon>
        <taxon>Folsomia</taxon>
    </lineage>
</organism>
<dbReference type="SMART" id="SM01100">
    <property type="entry name" value="CRAL_TRIO_N"/>
    <property type="match status" value="2"/>
</dbReference>
<dbReference type="Pfam" id="PF00650">
    <property type="entry name" value="CRAL_TRIO"/>
    <property type="match status" value="2"/>
</dbReference>
<dbReference type="SMART" id="SM00516">
    <property type="entry name" value="SEC14"/>
    <property type="match status" value="2"/>
</dbReference>
<dbReference type="GO" id="GO:0005737">
    <property type="term" value="C:cytoplasm"/>
    <property type="evidence" value="ECO:0007669"/>
    <property type="project" value="TreeGrafter"/>
</dbReference>
<dbReference type="SUPFAM" id="SSF46938">
    <property type="entry name" value="CRAL/TRIO N-terminal domain"/>
    <property type="match status" value="2"/>
</dbReference>
<dbReference type="InterPro" id="IPR001251">
    <property type="entry name" value="CRAL-TRIO_dom"/>
</dbReference>
<evidence type="ECO:0000256" key="1">
    <source>
        <dbReference type="SAM" id="SignalP"/>
    </source>
</evidence>
<dbReference type="InterPro" id="IPR036865">
    <property type="entry name" value="CRAL-TRIO_dom_sf"/>
</dbReference>
<feature type="chain" id="PRO_5012126913" evidence="1">
    <location>
        <begin position="25"/>
        <end position="516"/>
    </location>
</feature>
<dbReference type="OrthoDB" id="1434354at2759"/>
<dbReference type="PROSITE" id="PS51257">
    <property type="entry name" value="PROKAR_LIPOPROTEIN"/>
    <property type="match status" value="1"/>
</dbReference>
<feature type="signal peptide" evidence="1">
    <location>
        <begin position="1"/>
        <end position="24"/>
    </location>
</feature>
<sequence length="516" mass="60478">MKCSLFLTISPIIILAISVWSASCLEVRVQSSLEKDLTVTSQQKKILDKFRKRVQHRLTNEFMKHDLYLIRYLRAKNFDIRNAEEMLVTSLAWRKQNRIDTIHDEDWTKFKKQYPYYLSQYDKEGKPVLYLHPAAWDLRKIAISNDAKQFQRYIDKAIDESWLKVYEYQSKYENVTQGVLLVNMKGYNVVQHACLQCIPIILRGILTYERYYPGLAHKIFLINTPSTFEPLLQVIRGALSPPTEKALLIYGMSKGEWSPILQKYFDMDQIPEELGGTFQTEFKALVVDRVPHNYMKEDIYLLKFLRYKNFDIPEAEKFLMQVLQWRKENKMDTIGEEDWSDMKQKFMYNLQMRDRDVLYFNVESMDLRQTVIQGGDRRFLRYVDGALEESCGLVRTLGEKYQNVTRGHLIVNGKGYNLIQHGCLRCIPSLLRIVLSYEQHWPECVDPPGIFVPLLDAIKPLLSPSTSQALTVLGPNKKTNLEALLKFMDIDEIPVEFGGRKILDNSQSDYDENFTY</sequence>
<reference evidence="3 4" key="1">
    <citation type="submission" date="2015-12" db="EMBL/GenBank/DDBJ databases">
        <title>The genome of Folsomia candida.</title>
        <authorList>
            <person name="Faddeeva A."/>
            <person name="Derks M.F."/>
            <person name="Anvar Y."/>
            <person name="Smit S."/>
            <person name="Van Straalen N."/>
            <person name="Roelofs D."/>
        </authorList>
    </citation>
    <scope>NUCLEOTIDE SEQUENCE [LARGE SCALE GENOMIC DNA]</scope>
    <source>
        <strain evidence="3 4">VU population</strain>
        <tissue evidence="3">Whole body</tissue>
    </source>
</reference>
<evidence type="ECO:0000259" key="2">
    <source>
        <dbReference type="PROSITE" id="PS50191"/>
    </source>
</evidence>
<dbReference type="PANTHER" id="PTHR23324:SF83">
    <property type="entry name" value="SEC14-LIKE PROTEIN 2"/>
    <property type="match status" value="1"/>
</dbReference>
<keyword evidence="4" id="KW-1185">Reference proteome</keyword>
<dbReference type="SUPFAM" id="SSF52087">
    <property type="entry name" value="CRAL/TRIO domain"/>
    <property type="match status" value="2"/>
</dbReference>
<comment type="caution">
    <text evidence="3">The sequence shown here is derived from an EMBL/GenBank/DDBJ whole genome shotgun (WGS) entry which is preliminary data.</text>
</comment>
<feature type="domain" description="CRAL-TRIO" evidence="2">
    <location>
        <begin position="106"/>
        <end position="282"/>
    </location>
</feature>
<dbReference type="Gene3D" id="3.40.525.10">
    <property type="entry name" value="CRAL-TRIO lipid binding domain"/>
    <property type="match status" value="2"/>
</dbReference>
<gene>
    <name evidence="3" type="ORF">Fcan01_09443</name>
</gene>
<keyword evidence="1" id="KW-0732">Signal</keyword>
<dbReference type="PANTHER" id="PTHR23324">
    <property type="entry name" value="SEC14 RELATED PROTEIN"/>
    <property type="match status" value="1"/>
</dbReference>
<feature type="domain" description="CRAL-TRIO" evidence="2">
    <location>
        <begin position="355"/>
        <end position="505"/>
    </location>
</feature>
<dbReference type="CDD" id="cd00170">
    <property type="entry name" value="SEC14"/>
    <property type="match status" value="2"/>
</dbReference>
<dbReference type="Proteomes" id="UP000198287">
    <property type="component" value="Unassembled WGS sequence"/>
</dbReference>
<name>A0A226EGK5_FOLCA</name>
<proteinExistence type="predicted"/>
<dbReference type="PROSITE" id="PS50191">
    <property type="entry name" value="CRAL_TRIO"/>
    <property type="match status" value="2"/>
</dbReference>
<dbReference type="InterPro" id="IPR051064">
    <property type="entry name" value="SEC14/CRAL-TRIO_domain"/>
</dbReference>
<dbReference type="AlphaFoldDB" id="A0A226EGK5"/>
<dbReference type="InterPro" id="IPR011074">
    <property type="entry name" value="CRAL/TRIO_N_dom"/>
</dbReference>
<dbReference type="EMBL" id="LNIX01000004">
    <property type="protein sequence ID" value="OXA56204.1"/>
    <property type="molecule type" value="Genomic_DNA"/>
</dbReference>
<dbReference type="InterPro" id="IPR036273">
    <property type="entry name" value="CRAL/TRIO_N_dom_sf"/>
</dbReference>
<evidence type="ECO:0000313" key="3">
    <source>
        <dbReference type="EMBL" id="OXA56204.1"/>
    </source>
</evidence>
<accession>A0A226EGK5</accession>
<evidence type="ECO:0000313" key="4">
    <source>
        <dbReference type="Proteomes" id="UP000198287"/>
    </source>
</evidence>
<protein>
    <submittedName>
        <fullName evidence="3">Protein real-time</fullName>
    </submittedName>
</protein>